<comment type="caution">
    <text evidence="4">The sequence shown here is derived from an EMBL/GenBank/DDBJ whole genome shotgun (WGS) entry which is preliminary data.</text>
</comment>
<dbReference type="SUPFAM" id="SSF47473">
    <property type="entry name" value="EF-hand"/>
    <property type="match status" value="1"/>
</dbReference>
<evidence type="ECO:0000259" key="3">
    <source>
        <dbReference type="PROSITE" id="PS50222"/>
    </source>
</evidence>
<evidence type="ECO:0000313" key="5">
    <source>
        <dbReference type="Proteomes" id="UP001267878"/>
    </source>
</evidence>
<name>A0ABU1VTD8_9GAMM</name>
<evidence type="ECO:0000256" key="2">
    <source>
        <dbReference type="SAM" id="SignalP"/>
    </source>
</evidence>
<evidence type="ECO:0000256" key="1">
    <source>
        <dbReference type="SAM" id="MobiDB-lite"/>
    </source>
</evidence>
<accession>A0ABU1VTD8</accession>
<dbReference type="InterPro" id="IPR002048">
    <property type="entry name" value="EF_hand_dom"/>
</dbReference>
<proteinExistence type="predicted"/>
<dbReference type="Gene3D" id="1.10.238.10">
    <property type="entry name" value="EF-hand"/>
    <property type="match status" value="1"/>
</dbReference>
<reference evidence="4 5" key="1">
    <citation type="submission" date="2023-07" db="EMBL/GenBank/DDBJ databases">
        <title>Sorghum-associated microbial communities from plants grown in Nebraska, USA.</title>
        <authorList>
            <person name="Schachtman D."/>
        </authorList>
    </citation>
    <scope>NUCLEOTIDE SEQUENCE [LARGE SCALE GENOMIC DNA]</scope>
    <source>
        <strain evidence="4 5">BE187</strain>
    </source>
</reference>
<keyword evidence="2" id="KW-0732">Signal</keyword>
<dbReference type="Proteomes" id="UP001267878">
    <property type="component" value="Unassembled WGS sequence"/>
</dbReference>
<dbReference type="InterPro" id="IPR018247">
    <property type="entry name" value="EF_Hand_1_Ca_BS"/>
</dbReference>
<sequence length="124" mass="12825">MNLSRKSMLGTLALAATLATPLAFAQAQTDTTATDASMQQSSTPTDAAMQNPTPPATYNDAAAATSPVKKSWADVDLNKDGNLTKAEASAVPALGQAFDKADSNADGSLTPEEYKAYTKVKGKK</sequence>
<feature type="domain" description="EF-hand" evidence="3">
    <location>
        <begin position="89"/>
        <end position="124"/>
    </location>
</feature>
<dbReference type="EMBL" id="JAVDVW010000002">
    <property type="protein sequence ID" value="MDR7100743.1"/>
    <property type="molecule type" value="Genomic_DNA"/>
</dbReference>
<keyword evidence="5" id="KW-1185">Reference proteome</keyword>
<protein>
    <submittedName>
        <fullName evidence="4">Ni/Co efflux regulator RcnB</fullName>
    </submittedName>
</protein>
<dbReference type="InterPro" id="IPR011992">
    <property type="entry name" value="EF-hand-dom_pair"/>
</dbReference>
<organism evidence="4 5">
    <name type="scientific">Agrilutibacter niabensis</name>
    <dbReference type="NCBI Taxonomy" id="380628"/>
    <lineage>
        <taxon>Bacteria</taxon>
        <taxon>Pseudomonadati</taxon>
        <taxon>Pseudomonadota</taxon>
        <taxon>Gammaproteobacteria</taxon>
        <taxon>Lysobacterales</taxon>
        <taxon>Lysobacteraceae</taxon>
        <taxon>Agrilutibacter</taxon>
    </lineage>
</organism>
<dbReference type="RefSeq" id="WP_310055885.1">
    <property type="nucleotide sequence ID" value="NZ_JAVDVW010000002.1"/>
</dbReference>
<gene>
    <name evidence="4" type="ORF">J2X04_003124</name>
</gene>
<dbReference type="PROSITE" id="PS50222">
    <property type="entry name" value="EF_HAND_2"/>
    <property type="match status" value="1"/>
</dbReference>
<evidence type="ECO:0000313" key="4">
    <source>
        <dbReference type="EMBL" id="MDR7100743.1"/>
    </source>
</evidence>
<dbReference type="PROSITE" id="PS00018">
    <property type="entry name" value="EF_HAND_1"/>
    <property type="match status" value="1"/>
</dbReference>
<dbReference type="Pfam" id="PF13202">
    <property type="entry name" value="EF-hand_5"/>
    <property type="match status" value="1"/>
</dbReference>
<feature type="signal peptide" evidence="2">
    <location>
        <begin position="1"/>
        <end position="25"/>
    </location>
</feature>
<feature type="chain" id="PRO_5046825052" evidence="2">
    <location>
        <begin position="26"/>
        <end position="124"/>
    </location>
</feature>
<feature type="region of interest" description="Disordered" evidence="1">
    <location>
        <begin position="28"/>
        <end position="60"/>
    </location>
</feature>
<feature type="compositionally biased region" description="Polar residues" evidence="1">
    <location>
        <begin position="37"/>
        <end position="51"/>
    </location>
</feature>